<feature type="domain" description="PIN" evidence="1">
    <location>
        <begin position="7"/>
        <end position="119"/>
    </location>
</feature>
<dbReference type="RefSeq" id="WP_114069779.1">
    <property type="nucleotide sequence ID" value="NZ_CP030850.1"/>
</dbReference>
<reference evidence="2 3" key="1">
    <citation type="submission" date="2018-07" db="EMBL/GenBank/DDBJ databases">
        <title>Genome sequencing of Runella.</title>
        <authorList>
            <person name="Baek M.-G."/>
            <person name="Yi H."/>
        </authorList>
    </citation>
    <scope>NUCLEOTIDE SEQUENCE [LARGE SCALE GENOMIC DNA]</scope>
    <source>
        <strain evidence="2 3">HYN0085</strain>
    </source>
</reference>
<dbReference type="SMART" id="SM00670">
    <property type="entry name" value="PINc"/>
    <property type="match status" value="1"/>
</dbReference>
<dbReference type="Proteomes" id="UP000251993">
    <property type="component" value="Chromosome"/>
</dbReference>
<protein>
    <submittedName>
        <fullName evidence="2">Putative toxin-antitoxin system toxin component, PIN family</fullName>
    </submittedName>
</protein>
<evidence type="ECO:0000313" key="3">
    <source>
        <dbReference type="Proteomes" id="UP000251993"/>
    </source>
</evidence>
<dbReference type="PANTHER" id="PTHR34610:SF3">
    <property type="entry name" value="SSL7007 PROTEIN"/>
    <property type="match status" value="1"/>
</dbReference>
<dbReference type="OrthoDB" id="597986at2"/>
<dbReference type="InterPro" id="IPR002850">
    <property type="entry name" value="PIN_toxin-like"/>
</dbReference>
<accession>A0A344TQU5</accession>
<name>A0A344TQU5_9BACT</name>
<dbReference type="EMBL" id="CP030850">
    <property type="protein sequence ID" value="AXE21016.1"/>
    <property type="molecule type" value="Genomic_DNA"/>
</dbReference>
<sequence>MPKKIKIRVILDTNLWISFLISKRLKVINNLFNREAITLIFSQELLDEFIEVAQRPKFKKYFSITDLERLLTLFDTYGELVTVISTVDICRDEKDNFLLALAKDSRANYLITGDEDLLIIKKFEDTEIVSYTQFEVYANEWS</sequence>
<dbReference type="NCBIfam" id="TIGR00305">
    <property type="entry name" value="putative toxin-antitoxin system toxin component, PIN family"/>
    <property type="match status" value="1"/>
</dbReference>
<proteinExistence type="predicted"/>
<dbReference type="KEGG" id="run:DR864_26400"/>
<evidence type="ECO:0000259" key="1">
    <source>
        <dbReference type="SMART" id="SM00670"/>
    </source>
</evidence>
<organism evidence="2 3">
    <name type="scientific">Runella rosea</name>
    <dbReference type="NCBI Taxonomy" id="2259595"/>
    <lineage>
        <taxon>Bacteria</taxon>
        <taxon>Pseudomonadati</taxon>
        <taxon>Bacteroidota</taxon>
        <taxon>Cytophagia</taxon>
        <taxon>Cytophagales</taxon>
        <taxon>Spirosomataceae</taxon>
        <taxon>Runella</taxon>
    </lineage>
</organism>
<dbReference type="InterPro" id="IPR002716">
    <property type="entry name" value="PIN_dom"/>
</dbReference>
<dbReference type="Pfam" id="PF13470">
    <property type="entry name" value="PIN_3"/>
    <property type="match status" value="1"/>
</dbReference>
<dbReference type="AlphaFoldDB" id="A0A344TQU5"/>
<dbReference type="InterPro" id="IPR029060">
    <property type="entry name" value="PIN-like_dom_sf"/>
</dbReference>
<evidence type="ECO:0000313" key="2">
    <source>
        <dbReference type="EMBL" id="AXE21016.1"/>
    </source>
</evidence>
<keyword evidence="3" id="KW-1185">Reference proteome</keyword>
<dbReference type="PANTHER" id="PTHR34610">
    <property type="entry name" value="SSL7007 PROTEIN"/>
    <property type="match status" value="1"/>
</dbReference>
<gene>
    <name evidence="2" type="ORF">DR864_26400</name>
</gene>
<dbReference type="SUPFAM" id="SSF88723">
    <property type="entry name" value="PIN domain-like"/>
    <property type="match status" value="1"/>
</dbReference>